<accession>A0ABT5A6J4</accession>
<sequence length="72" mass="8299">MMEVSYTQWADFEAKRDTLEHGKFHAVQSSVSSTKWWKVSFKSHGLLTTIKTNITKKQAEKMAIALNQLIEI</sequence>
<evidence type="ECO:0000313" key="2">
    <source>
        <dbReference type="Proteomes" id="UP001212123"/>
    </source>
</evidence>
<dbReference type="EMBL" id="JAQMTU010000078">
    <property type="protein sequence ID" value="MDB9487555.1"/>
    <property type="molecule type" value="Genomic_DNA"/>
</dbReference>
<dbReference type="Proteomes" id="UP001212123">
    <property type="component" value="Unassembled WGS sequence"/>
</dbReference>
<reference evidence="1 2" key="1">
    <citation type="submission" date="2023-01" db="EMBL/GenBank/DDBJ databases">
        <title>Genomes from the Australian National Cyanobacteria Reference Collection.</title>
        <authorList>
            <person name="Willis A."/>
            <person name="Lee E.M.F."/>
        </authorList>
    </citation>
    <scope>NUCLEOTIDE SEQUENCE [LARGE SCALE GENOMIC DNA]</scope>
    <source>
        <strain evidence="1 2">CS-537/01</strain>
    </source>
</reference>
<comment type="caution">
    <text evidence="1">The sequence shown here is derived from an EMBL/GenBank/DDBJ whole genome shotgun (WGS) entry which is preliminary data.</text>
</comment>
<dbReference type="RefSeq" id="WP_028083602.1">
    <property type="nucleotide sequence ID" value="NZ_JAQMTU010000078.1"/>
</dbReference>
<evidence type="ECO:0000313" key="1">
    <source>
        <dbReference type="EMBL" id="MDB9487555.1"/>
    </source>
</evidence>
<organism evidence="1 2">
    <name type="scientific">Dolichospermum circinale CS-537/01</name>
    <dbReference type="NCBI Taxonomy" id="3021739"/>
    <lineage>
        <taxon>Bacteria</taxon>
        <taxon>Bacillati</taxon>
        <taxon>Cyanobacteriota</taxon>
        <taxon>Cyanophyceae</taxon>
        <taxon>Nostocales</taxon>
        <taxon>Aphanizomenonaceae</taxon>
        <taxon>Dolichospermum</taxon>
        <taxon>Dolichospermum circinale</taxon>
    </lineage>
</organism>
<name>A0ABT5A6J4_9CYAN</name>
<gene>
    <name evidence="1" type="ORF">PN492_13525</name>
</gene>
<keyword evidence="2" id="KW-1185">Reference proteome</keyword>
<proteinExistence type="predicted"/>
<protein>
    <submittedName>
        <fullName evidence="1">Uncharacterized protein</fullName>
    </submittedName>
</protein>